<sequence length="199" mass="21618">MDNPSAFRMTSGVCKVTSWLDDLTPPPYSSRKRRRPLVEMDSNTTPRKKNTHPIDSTPKAFLVSTEISIADAEDITPRPAVVALTSATTLRPDDSPSHAGHPTMTSTTDSSTDASSTARKRKRDGSPVKSLTMLKRAEYFVEQRSIGRAKDLPEKLQSLAKAMKDIGCARGIIPSELAADLVSDLAEDEDDATPTSCGW</sequence>
<feature type="compositionally biased region" description="Low complexity" evidence="1">
    <location>
        <begin position="105"/>
        <end position="117"/>
    </location>
</feature>
<dbReference type="AlphaFoldDB" id="A0A1V8S8S5"/>
<comment type="caution">
    <text evidence="2">The sequence shown here is derived from an EMBL/GenBank/DDBJ whole genome shotgun (WGS) entry which is preliminary data.</text>
</comment>
<feature type="region of interest" description="Disordered" evidence="1">
    <location>
        <begin position="87"/>
        <end position="129"/>
    </location>
</feature>
<protein>
    <submittedName>
        <fullName evidence="2">Uncharacterized protein</fullName>
    </submittedName>
</protein>
<evidence type="ECO:0000256" key="1">
    <source>
        <dbReference type="SAM" id="MobiDB-lite"/>
    </source>
</evidence>
<name>A0A1V8S8S5_9PEZI</name>
<evidence type="ECO:0000313" key="3">
    <source>
        <dbReference type="Proteomes" id="UP000192596"/>
    </source>
</evidence>
<accession>A0A1V8S8S5</accession>
<dbReference type="InParanoid" id="A0A1V8S8S5"/>
<keyword evidence="3" id="KW-1185">Reference proteome</keyword>
<dbReference type="EMBL" id="NAJO01000086">
    <property type="protein sequence ID" value="OQN95575.1"/>
    <property type="molecule type" value="Genomic_DNA"/>
</dbReference>
<dbReference type="Proteomes" id="UP000192596">
    <property type="component" value="Unassembled WGS sequence"/>
</dbReference>
<organism evidence="2 3">
    <name type="scientific">Cryoendolithus antarcticus</name>
    <dbReference type="NCBI Taxonomy" id="1507870"/>
    <lineage>
        <taxon>Eukaryota</taxon>
        <taxon>Fungi</taxon>
        <taxon>Dikarya</taxon>
        <taxon>Ascomycota</taxon>
        <taxon>Pezizomycotina</taxon>
        <taxon>Dothideomycetes</taxon>
        <taxon>Dothideomycetidae</taxon>
        <taxon>Cladosporiales</taxon>
        <taxon>Cladosporiaceae</taxon>
        <taxon>Cryoendolithus</taxon>
    </lineage>
</organism>
<reference evidence="3" key="1">
    <citation type="submission" date="2017-03" db="EMBL/GenBank/DDBJ databases">
        <title>Genomes of endolithic fungi from Antarctica.</title>
        <authorList>
            <person name="Coleine C."/>
            <person name="Masonjones S."/>
            <person name="Stajich J.E."/>
        </authorList>
    </citation>
    <scope>NUCLEOTIDE SEQUENCE [LARGE SCALE GENOMIC DNA]</scope>
    <source>
        <strain evidence="3">CCFEE 5527</strain>
    </source>
</reference>
<proteinExistence type="predicted"/>
<feature type="region of interest" description="Disordered" evidence="1">
    <location>
        <begin position="19"/>
        <end position="57"/>
    </location>
</feature>
<gene>
    <name evidence="2" type="ORF">B0A48_18539</name>
</gene>
<evidence type="ECO:0000313" key="2">
    <source>
        <dbReference type="EMBL" id="OQN95575.1"/>
    </source>
</evidence>